<keyword evidence="2" id="KW-1185">Reference proteome</keyword>
<organism evidence="1 2">
    <name type="scientific">Microctonus hyperodae</name>
    <name type="common">Parasitoid wasp</name>
    <dbReference type="NCBI Taxonomy" id="165561"/>
    <lineage>
        <taxon>Eukaryota</taxon>
        <taxon>Metazoa</taxon>
        <taxon>Ecdysozoa</taxon>
        <taxon>Arthropoda</taxon>
        <taxon>Hexapoda</taxon>
        <taxon>Insecta</taxon>
        <taxon>Pterygota</taxon>
        <taxon>Neoptera</taxon>
        <taxon>Endopterygota</taxon>
        <taxon>Hymenoptera</taxon>
        <taxon>Apocrita</taxon>
        <taxon>Ichneumonoidea</taxon>
        <taxon>Braconidae</taxon>
        <taxon>Euphorinae</taxon>
        <taxon>Microctonus</taxon>
    </lineage>
</organism>
<name>A0AA39FGU8_MICHY</name>
<evidence type="ECO:0000313" key="1">
    <source>
        <dbReference type="EMBL" id="KAK0169337.1"/>
    </source>
</evidence>
<accession>A0AA39FGU8</accession>
<dbReference type="Proteomes" id="UP001168972">
    <property type="component" value="Unassembled WGS sequence"/>
</dbReference>
<reference evidence="1" key="2">
    <citation type="submission" date="2023-03" db="EMBL/GenBank/DDBJ databases">
        <authorList>
            <person name="Inwood S.N."/>
            <person name="Skelly J.G."/>
            <person name="Guhlin J."/>
            <person name="Harrop T.W.R."/>
            <person name="Goldson S.G."/>
            <person name="Dearden P.K."/>
        </authorList>
    </citation>
    <scope>NUCLEOTIDE SEQUENCE</scope>
    <source>
        <strain evidence="1">Lincoln</strain>
        <tissue evidence="1">Whole body</tissue>
    </source>
</reference>
<dbReference type="AlphaFoldDB" id="A0AA39FGU8"/>
<proteinExistence type="predicted"/>
<reference evidence="1" key="1">
    <citation type="journal article" date="2023" name="bioRxiv">
        <title>Scaffold-level genome assemblies of two parasitoid biocontrol wasps reveal the parthenogenesis mechanism and an associated novel virus.</title>
        <authorList>
            <person name="Inwood S."/>
            <person name="Skelly J."/>
            <person name="Guhlin J."/>
            <person name="Harrop T."/>
            <person name="Goldson S."/>
            <person name="Dearden P."/>
        </authorList>
    </citation>
    <scope>NUCLEOTIDE SEQUENCE</scope>
    <source>
        <strain evidence="1">Lincoln</strain>
        <tissue evidence="1">Whole body</tissue>
    </source>
</reference>
<gene>
    <name evidence="1" type="ORF">PV327_011641</name>
</gene>
<comment type="caution">
    <text evidence="1">The sequence shown here is derived from an EMBL/GenBank/DDBJ whole genome shotgun (WGS) entry which is preliminary data.</text>
</comment>
<dbReference type="EMBL" id="JAQQBR010001369">
    <property type="protein sequence ID" value="KAK0169337.1"/>
    <property type="molecule type" value="Genomic_DNA"/>
</dbReference>
<sequence>MESLPYLIFTIHIPMEWLAIDTTYNNLLTYLMNTTEDYFNIHGTYEGLVIDIMGIQSILIINITRRIIWFRRIRIEDDLRPPTVQYFPQLAPQSLEEEWHFIANDAINMNNNVSDDMNMNMDNDVSDDMNMDDNGDNNGDNFDMEEYYLQNWIAADSESSECSEDSGICMLYDDDADDDYDDDDIN</sequence>
<protein>
    <submittedName>
        <fullName evidence="1">Uncharacterized protein</fullName>
    </submittedName>
</protein>
<evidence type="ECO:0000313" key="2">
    <source>
        <dbReference type="Proteomes" id="UP001168972"/>
    </source>
</evidence>